<dbReference type="PANTHER" id="PTHR37950">
    <property type="entry name" value="4-HYDROXYPHENYLACETATE CATABOLISM PROTEIN"/>
    <property type="match status" value="1"/>
</dbReference>
<evidence type="ECO:0000313" key="1">
    <source>
        <dbReference type="EMBL" id="KRG69740.1"/>
    </source>
</evidence>
<keyword evidence="2" id="KW-1185">Reference proteome</keyword>
<dbReference type="Pfam" id="PF02962">
    <property type="entry name" value="CHMI"/>
    <property type="match status" value="1"/>
</dbReference>
<name>A0A0R0CIH3_9GAMM</name>
<dbReference type="AlphaFoldDB" id="A0A0R0CIH3"/>
<organism evidence="1 2">
    <name type="scientific">Stenotrophomonas terrae</name>
    <dbReference type="NCBI Taxonomy" id="405446"/>
    <lineage>
        <taxon>Bacteria</taxon>
        <taxon>Pseudomonadati</taxon>
        <taxon>Pseudomonadota</taxon>
        <taxon>Gammaproteobacteria</taxon>
        <taxon>Lysobacterales</taxon>
        <taxon>Lysobacteraceae</taxon>
        <taxon>Stenotrophomonas</taxon>
    </lineage>
</organism>
<evidence type="ECO:0000313" key="2">
    <source>
        <dbReference type="Proteomes" id="UP000051863"/>
    </source>
</evidence>
<dbReference type="Gene3D" id="3.30.429.10">
    <property type="entry name" value="Macrophage Migration Inhibitory Factor"/>
    <property type="match status" value="1"/>
</dbReference>
<dbReference type="RefSeq" id="WP_057627245.1">
    <property type="nucleotide sequence ID" value="NZ_LDJJ01000015.1"/>
</dbReference>
<dbReference type="OrthoDB" id="9814215at2"/>
<dbReference type="SUPFAM" id="SSF55331">
    <property type="entry name" value="Tautomerase/MIF"/>
    <property type="match status" value="1"/>
</dbReference>
<dbReference type="InterPro" id="IPR014347">
    <property type="entry name" value="Tautomerase/MIF_sf"/>
</dbReference>
<dbReference type="CDD" id="cd00580">
    <property type="entry name" value="CHMI"/>
    <property type="match status" value="1"/>
</dbReference>
<dbReference type="PATRIC" id="fig|405446.3.peg.447"/>
<accession>A0A0R0CIH3</accession>
<evidence type="ECO:0008006" key="3">
    <source>
        <dbReference type="Google" id="ProtNLM"/>
    </source>
</evidence>
<dbReference type="PANTHER" id="PTHR37950:SF1">
    <property type="entry name" value="4-HYDROXYPHENYLACETATE CATABOLISM PROTEIN"/>
    <property type="match status" value="1"/>
</dbReference>
<reference evidence="1 2" key="1">
    <citation type="submission" date="2015-05" db="EMBL/GenBank/DDBJ databases">
        <title>Genome sequencing and analysis of members of genus Stenotrophomonas.</title>
        <authorList>
            <person name="Patil P.P."/>
            <person name="Midha S."/>
            <person name="Patil P.B."/>
        </authorList>
    </citation>
    <scope>NUCLEOTIDE SEQUENCE [LARGE SCALE GENOMIC DNA]</scope>
    <source>
        <strain evidence="1 2">DSM 18941</strain>
    </source>
</reference>
<dbReference type="EMBL" id="LDJJ01000015">
    <property type="protein sequence ID" value="KRG69740.1"/>
    <property type="molecule type" value="Genomic_DNA"/>
</dbReference>
<gene>
    <name evidence="1" type="ORF">ABB27_05610</name>
</gene>
<dbReference type="GO" id="GO:0008704">
    <property type="term" value="F:5-carboxymethyl-2-hydroxymuconate delta-isomerase activity"/>
    <property type="evidence" value="ECO:0007669"/>
    <property type="project" value="InterPro"/>
</dbReference>
<comment type="caution">
    <text evidence="1">The sequence shown here is derived from an EMBL/GenBank/DDBJ whole genome shotgun (WGS) entry which is preliminary data.</text>
</comment>
<proteinExistence type="predicted"/>
<sequence>MPHLTLEYSSNLGTTITPALLRTANQALLGTGQFQEIDIKSRAIAFDCFAVGINESPRGFVAARLELLSGRDADTKRDIANKLLAALEAVIVADELELQISVQIVDIDRDSYAKTLIPPKT</sequence>
<protein>
    <recommendedName>
        <fullName evidence="3">5-carboxymethyl-2-hydroxymuconate isomerase</fullName>
    </recommendedName>
</protein>
<dbReference type="InterPro" id="IPR004220">
    <property type="entry name" value="5-COMe_2-OHmuconate_Isoase"/>
</dbReference>
<dbReference type="Proteomes" id="UP000051863">
    <property type="component" value="Unassembled WGS sequence"/>
</dbReference>